<dbReference type="InterPro" id="IPR050245">
    <property type="entry name" value="PrsA_foldase"/>
</dbReference>
<evidence type="ECO:0000259" key="3">
    <source>
        <dbReference type="PROSITE" id="PS50198"/>
    </source>
</evidence>
<gene>
    <name evidence="4" type="ORF">HNQ65_000196</name>
</gene>
<evidence type="ECO:0000313" key="5">
    <source>
        <dbReference type="Proteomes" id="UP000590740"/>
    </source>
</evidence>
<dbReference type="PANTHER" id="PTHR47245">
    <property type="entry name" value="PEPTIDYLPROLYL ISOMERASE"/>
    <property type="match status" value="1"/>
</dbReference>
<dbReference type="Gene3D" id="3.10.50.40">
    <property type="match status" value="1"/>
</dbReference>
<dbReference type="SUPFAM" id="SSF54534">
    <property type="entry name" value="FKBP-like"/>
    <property type="match status" value="1"/>
</dbReference>
<dbReference type="AlphaFoldDB" id="A0A7W7Y738"/>
<keyword evidence="1 4" id="KW-0413">Isomerase</keyword>
<dbReference type="GO" id="GO:0003755">
    <property type="term" value="F:peptidyl-prolyl cis-trans isomerase activity"/>
    <property type="evidence" value="ECO:0007669"/>
    <property type="project" value="UniProtKB-KW"/>
</dbReference>
<feature type="signal peptide" evidence="2">
    <location>
        <begin position="1"/>
        <end position="20"/>
    </location>
</feature>
<organism evidence="4 5">
    <name type="scientific">Prosthecobacter vanneervenii</name>
    <dbReference type="NCBI Taxonomy" id="48466"/>
    <lineage>
        <taxon>Bacteria</taxon>
        <taxon>Pseudomonadati</taxon>
        <taxon>Verrucomicrobiota</taxon>
        <taxon>Verrucomicrobiia</taxon>
        <taxon>Verrucomicrobiales</taxon>
        <taxon>Verrucomicrobiaceae</taxon>
        <taxon>Prosthecobacter</taxon>
    </lineage>
</organism>
<feature type="chain" id="PRO_5030575197" evidence="2">
    <location>
        <begin position="21"/>
        <end position="304"/>
    </location>
</feature>
<dbReference type="PANTHER" id="PTHR47245:SF3">
    <property type="entry name" value="PEPTIDYL-PROLYL CIS-TRANS ISOMERASE, PPIC-TYPE-RELATED"/>
    <property type="match status" value="1"/>
</dbReference>
<accession>A0A7W7Y738</accession>
<dbReference type="Pfam" id="PF00639">
    <property type="entry name" value="Rotamase"/>
    <property type="match status" value="1"/>
</dbReference>
<dbReference type="Proteomes" id="UP000590740">
    <property type="component" value="Unassembled WGS sequence"/>
</dbReference>
<protein>
    <submittedName>
        <fullName evidence="4">Parvulin-like peptidyl-prolyl isomerase</fullName>
    </submittedName>
</protein>
<dbReference type="RefSeq" id="WP_184337484.1">
    <property type="nucleotide sequence ID" value="NZ_JACHIG010000001.1"/>
</dbReference>
<keyword evidence="5" id="KW-1185">Reference proteome</keyword>
<evidence type="ECO:0000256" key="2">
    <source>
        <dbReference type="SAM" id="SignalP"/>
    </source>
</evidence>
<evidence type="ECO:0000313" key="4">
    <source>
        <dbReference type="EMBL" id="MBB5030642.1"/>
    </source>
</evidence>
<sequence>MTKSVSIPALLLLLCVSLSAQETEVLGRAGGVEVSVDQIRPALAGLTEQEIAALSGDAAGLNKLVRSLIIQRAVLQEALAKKWNEQPEVAERARHAADAAIADSYLKHVARPPESYPTEAELRSEYEARRTALMVPQSFRIAQIYIADPRGQDKASAAKARERLDKVRALVRAPGADFAEIARDHSEERESAARGGEIGWLTEKQIQPEIFAKLPELKFNVASEALRLDDGWHFIKVLDARQPFTPPLEQIKAELTRQLRAERSRVLTQTYLTELLQKDPLVINELALSKLLPAAAPSGAATKP</sequence>
<dbReference type="PROSITE" id="PS50198">
    <property type="entry name" value="PPIC_PPIASE_2"/>
    <property type="match status" value="1"/>
</dbReference>
<dbReference type="InterPro" id="IPR046357">
    <property type="entry name" value="PPIase_dom_sf"/>
</dbReference>
<comment type="caution">
    <text evidence="4">The sequence shown here is derived from an EMBL/GenBank/DDBJ whole genome shotgun (WGS) entry which is preliminary data.</text>
</comment>
<keyword evidence="2" id="KW-0732">Signal</keyword>
<dbReference type="InterPro" id="IPR000297">
    <property type="entry name" value="PPIase_PpiC"/>
</dbReference>
<feature type="domain" description="PpiC" evidence="3">
    <location>
        <begin position="136"/>
        <end position="239"/>
    </location>
</feature>
<proteinExistence type="predicted"/>
<dbReference type="EMBL" id="JACHIG010000001">
    <property type="protein sequence ID" value="MBB5030642.1"/>
    <property type="molecule type" value="Genomic_DNA"/>
</dbReference>
<name>A0A7W7Y738_9BACT</name>
<keyword evidence="1" id="KW-0697">Rotamase</keyword>
<evidence type="ECO:0000256" key="1">
    <source>
        <dbReference type="PROSITE-ProRule" id="PRU00278"/>
    </source>
</evidence>
<reference evidence="4 5" key="1">
    <citation type="submission" date="2020-08" db="EMBL/GenBank/DDBJ databases">
        <title>Genomic Encyclopedia of Type Strains, Phase IV (KMG-IV): sequencing the most valuable type-strain genomes for metagenomic binning, comparative biology and taxonomic classification.</title>
        <authorList>
            <person name="Goeker M."/>
        </authorList>
    </citation>
    <scope>NUCLEOTIDE SEQUENCE [LARGE SCALE GENOMIC DNA]</scope>
    <source>
        <strain evidence="4 5">DSM 12252</strain>
    </source>
</reference>